<keyword evidence="1" id="KW-0175">Coiled coil</keyword>
<proteinExistence type="predicted"/>
<accession>A0A9Q0R0Q4</accession>
<gene>
    <name evidence="2" type="ORF">NE237_009527</name>
</gene>
<evidence type="ECO:0000313" key="2">
    <source>
        <dbReference type="EMBL" id="KAJ4978747.1"/>
    </source>
</evidence>
<name>A0A9Q0R0Q4_9MAGN</name>
<evidence type="ECO:0000313" key="3">
    <source>
        <dbReference type="Proteomes" id="UP001141806"/>
    </source>
</evidence>
<comment type="caution">
    <text evidence="2">The sequence shown here is derived from an EMBL/GenBank/DDBJ whole genome shotgun (WGS) entry which is preliminary data.</text>
</comment>
<dbReference type="AlphaFoldDB" id="A0A9Q0R0Q4"/>
<evidence type="ECO:0000256" key="1">
    <source>
        <dbReference type="SAM" id="Coils"/>
    </source>
</evidence>
<organism evidence="2 3">
    <name type="scientific">Protea cynaroides</name>
    <dbReference type="NCBI Taxonomy" id="273540"/>
    <lineage>
        <taxon>Eukaryota</taxon>
        <taxon>Viridiplantae</taxon>
        <taxon>Streptophyta</taxon>
        <taxon>Embryophyta</taxon>
        <taxon>Tracheophyta</taxon>
        <taxon>Spermatophyta</taxon>
        <taxon>Magnoliopsida</taxon>
        <taxon>Proteales</taxon>
        <taxon>Proteaceae</taxon>
        <taxon>Protea</taxon>
    </lineage>
</organism>
<dbReference type="EMBL" id="JAMYWD010000002">
    <property type="protein sequence ID" value="KAJ4978747.1"/>
    <property type="molecule type" value="Genomic_DNA"/>
</dbReference>
<reference evidence="2" key="1">
    <citation type="journal article" date="2023" name="Plant J.">
        <title>The genome of the king protea, Protea cynaroides.</title>
        <authorList>
            <person name="Chang J."/>
            <person name="Duong T.A."/>
            <person name="Schoeman C."/>
            <person name="Ma X."/>
            <person name="Roodt D."/>
            <person name="Barker N."/>
            <person name="Li Z."/>
            <person name="Van de Peer Y."/>
            <person name="Mizrachi E."/>
        </authorList>
    </citation>
    <scope>NUCLEOTIDE SEQUENCE</scope>
    <source>
        <tissue evidence="2">Young leaves</tissue>
    </source>
</reference>
<keyword evidence="3" id="KW-1185">Reference proteome</keyword>
<sequence>MRLCFMSHQYHQPRGRCEGVSTRGWDIMEDGCSSNQVGTSSTPQGESTRKILELETLQQMFREKSSKVQELKIEIESVKHQLNEDIPEEWEERFKALSKKYDRLRTEYNALLPKKTQPGK</sequence>
<feature type="coiled-coil region" evidence="1">
    <location>
        <begin position="54"/>
        <end position="81"/>
    </location>
</feature>
<dbReference type="Proteomes" id="UP001141806">
    <property type="component" value="Unassembled WGS sequence"/>
</dbReference>
<dbReference type="OrthoDB" id="849476at2759"/>
<protein>
    <submittedName>
        <fullName evidence="2">Uncharacterized protein</fullName>
    </submittedName>
</protein>